<feature type="chain" id="PRO_5013372605" description="Cytochrome c domain-containing protein" evidence="2">
    <location>
        <begin position="24"/>
        <end position="207"/>
    </location>
</feature>
<dbReference type="Proteomes" id="UP000217343">
    <property type="component" value="Chromosome"/>
</dbReference>
<dbReference type="OrthoDB" id="5512010at2"/>
<dbReference type="KEGG" id="mmas:MYMAC_006636"/>
<keyword evidence="4" id="KW-1185">Reference proteome</keyword>
<organism evidence="3 4">
    <name type="scientific">Corallococcus macrosporus DSM 14697</name>
    <dbReference type="NCBI Taxonomy" id="1189310"/>
    <lineage>
        <taxon>Bacteria</taxon>
        <taxon>Pseudomonadati</taxon>
        <taxon>Myxococcota</taxon>
        <taxon>Myxococcia</taxon>
        <taxon>Myxococcales</taxon>
        <taxon>Cystobacterineae</taxon>
        <taxon>Myxococcaceae</taxon>
        <taxon>Corallococcus</taxon>
    </lineage>
</organism>
<dbReference type="NCBIfam" id="NF041895">
    <property type="entry name" value="choice_anch_V"/>
    <property type="match status" value="1"/>
</dbReference>
<evidence type="ECO:0000313" key="3">
    <source>
        <dbReference type="EMBL" id="ATB50979.1"/>
    </source>
</evidence>
<evidence type="ECO:0008006" key="5">
    <source>
        <dbReference type="Google" id="ProtNLM"/>
    </source>
</evidence>
<name>A0A250K4E3_9BACT</name>
<feature type="region of interest" description="Disordered" evidence="1">
    <location>
        <begin position="160"/>
        <end position="182"/>
    </location>
</feature>
<evidence type="ECO:0000313" key="4">
    <source>
        <dbReference type="Proteomes" id="UP000217343"/>
    </source>
</evidence>
<feature type="signal peptide" evidence="2">
    <location>
        <begin position="1"/>
        <end position="23"/>
    </location>
</feature>
<sequence>MRLPFRIAGVVVVSSLWSLPAFATSTGVTGQTGKDGPTCSTCHQGGELPTVAIEGPATLAPGATGQYTFIIRGGPARTGGVGIAVDSAAATLQPGANTKKLGVELTHTQPQPFTDNELRFNFSLVAPATDVTLTLFGAGNSANADFHTDGDRAATTKLSVKVGQGTPDAGPDEGDDEGGGCAAAGSAPLWALLVAASPVALPRRRRS</sequence>
<proteinExistence type="predicted"/>
<accession>A0A250K4E3</accession>
<evidence type="ECO:0000256" key="2">
    <source>
        <dbReference type="SAM" id="SignalP"/>
    </source>
</evidence>
<keyword evidence="2" id="KW-0732">Signal</keyword>
<dbReference type="AlphaFoldDB" id="A0A250K4E3"/>
<gene>
    <name evidence="3" type="ORF">MYMAC_006636</name>
</gene>
<dbReference type="RefSeq" id="WP_095961012.1">
    <property type="nucleotide sequence ID" value="NZ_CP022203.1"/>
</dbReference>
<evidence type="ECO:0000256" key="1">
    <source>
        <dbReference type="SAM" id="MobiDB-lite"/>
    </source>
</evidence>
<dbReference type="EMBL" id="CP022203">
    <property type="protein sequence ID" value="ATB50979.1"/>
    <property type="molecule type" value="Genomic_DNA"/>
</dbReference>
<dbReference type="NCBIfam" id="NF041894">
    <property type="entry name" value="MXAN_6652_fam"/>
    <property type="match status" value="1"/>
</dbReference>
<protein>
    <recommendedName>
        <fullName evidence="5">Cytochrome c domain-containing protein</fullName>
    </recommendedName>
</protein>
<reference evidence="3 4" key="1">
    <citation type="submission" date="2017-06" db="EMBL/GenBank/DDBJ databases">
        <title>Sequencing and comparative analysis of myxobacterial genomes.</title>
        <authorList>
            <person name="Rupp O."/>
            <person name="Goesmann A."/>
            <person name="Sogaard-Andersen L."/>
        </authorList>
    </citation>
    <scope>NUCLEOTIDE SEQUENCE [LARGE SCALE GENOMIC DNA]</scope>
    <source>
        <strain evidence="3 4">DSM 14697</strain>
    </source>
</reference>